<protein>
    <recommendedName>
        <fullName evidence="6 20">Serine/threonine-protein kinase Tel1</fullName>
        <ecNumber evidence="5 20">2.7.11.1</ecNumber>
    </recommendedName>
</protein>
<keyword evidence="7 20" id="KW-0158">Chromosome</keyword>
<dbReference type="InterPro" id="IPR021668">
    <property type="entry name" value="TAN"/>
</dbReference>
<evidence type="ECO:0000259" key="23">
    <source>
        <dbReference type="PROSITE" id="PS51189"/>
    </source>
</evidence>
<accession>A0A8H3EHT1</accession>
<comment type="catalytic activity">
    <reaction evidence="19">
        <text>L-seryl-[protein] + ATP = O-phospho-L-seryl-[protein] + ADP + H(+)</text>
        <dbReference type="Rhea" id="RHEA:17989"/>
        <dbReference type="Rhea" id="RHEA-COMP:9863"/>
        <dbReference type="Rhea" id="RHEA-COMP:11604"/>
        <dbReference type="ChEBI" id="CHEBI:15378"/>
        <dbReference type="ChEBI" id="CHEBI:29999"/>
        <dbReference type="ChEBI" id="CHEBI:30616"/>
        <dbReference type="ChEBI" id="CHEBI:83421"/>
        <dbReference type="ChEBI" id="CHEBI:456216"/>
        <dbReference type="EC" id="2.7.11.1"/>
    </reaction>
</comment>
<dbReference type="InterPro" id="IPR000403">
    <property type="entry name" value="PI3/4_kinase_cat_dom"/>
</dbReference>
<dbReference type="InterPro" id="IPR044107">
    <property type="entry name" value="PIKKc_ATM"/>
</dbReference>
<sequence>MEKVTLEHALENIRFEGTTERSHHGLDDLMHILSQNRVASKLDELSDKEYHQILEVLFRHSRSLSFDYGRGTKGRTKSLAASRLSSCADVLLKTVKVGVRKLRSKTVKALFEHITQTLPASSDGYCEPLIPDYFKILRIVLEYPPHPEHLLKDDWLVVAGFCNEAVHELNHTLNENGTSFSHSARGTSTFSDIFSRSATPDDHRSSLRKARAPAKQISGKVSLKASTEDIVLCMKYLLATPNAPIGERAQVNLQTLIEYLQLSPHASHTQQAAFDGISSIVARIATDDIKLAQDTIRSLIPLMCRFWQPKYDPLKDSMLIILVHGEPLFKQIVESDESGEVKTDLQDLLEAFKDDYCKRPEREQLQIEDLELANAPYHRKDEIPLCLEAFKARSGVIKAEQPWTLLQISRSIVSALNSYNNVQDIPQAAADFGPAMKRKKISSSWNDVLLLVKTSQGAAKLHAIQSIAFILDNPVDNDYTMQCFLDVLLSCLSDTNSITVSWAMLAMSSAAYSPSMKTTTFHGLWLQVFGIAMRHITSSAICRAACHLLSTLLTTGMVEYSDVNHLIGSMISSFDLNGPAVCVDSSNIFMSVIAPLRCSFNLGSMTETLERALRWLFTRWSPRMLHDRIHTGRIAQLCPTTSVVQLLCICLGLPSTKTKSRAAQHLGRVSQAHLASIRKRKLMRYLLLDTDEPDPNLGSIPTKDNPQVNSLNLHQKKLYDLILEYLVSETSTILQNGFQPGASKGVLTITADMVQVTISLAVVDQAMLGHKYSEESRRKDNLRSSVDALMKKLIARVLDSDALGDLEGGLYGIMLDFSAVGIVQCSGQDLLSSGVTAVMQSFDNDPWRTRSSHNSANSQDAMDLDDDDFGSPGSHGKAKEKTSSVDISHEEISAATGYMAFRACQAAKLCFISRPFLESDDETVAESAVASKEQIIAPTFVEYLTQLQPPEFLSCRQLLQEILKSGYRFGENEASTLLEYIAHELLELYEFERCEVALGMCLDVLTGLPELWTTADLGDLTDLGAQMYTWLIRKALERGIASPHVQIGICTLLQRVIRVDPEYAKSLSLESARTSLFRVLQEGSLVVKYHVGNSISEIFGLFILKEHENVLQDIVTRLPDTADHVEGIALRLYVFSRLGAAWSTLLRRCVYHILETPGPIPDSRGYAQHCISYLTTSLGLADSRELFRLFASQIIYTWLETQPLRSLPYDIFDYGDIDELLKDVQSDVVGQLIMRGRDDEATQLASDLQRSYAQLLEDSFSKVAAYSIARDLSVSSSQSGPTPGAEARLRKVLGKEKYFSLVAAHFPYILATFYRTLDEEEHIQKGFSKHAAFGNALVAYQEMLATSSSAGVVPVNQQPSFKSRLLIAEMDHLCRRSIFELDSMWSPVLYVYVFRELLSGIHLALGSSYACAIIRRIRILICMAGSTALMGYPLEMALLSLRPFLTDTQCSEDSIGIFQYLLSHGESYLKAVPSFLVGIAVSTLTATKAFLGSTQESTTQESQYKATMTKASAFHTWFSAYLGRYTSAQLTGATEASFKAIIKAAKNVRDKGNAKKGSYESELLLQLLEDQRSERNLLDQASRNLILNLLCSNFESPPNFREDILGDDQLAVRYAGVIWKTCQRADCGDNYLLWAGRVLGRAFASKGSVKMQVDHDTSQGVSSASEPSSTSRTSILRSLCSILLVDDRSEVGAVERTLRMIMNKAHGTEYFSDCESALPESLMTSMLWDQHHPVLEPSRNSTYKSLSECANCDEGLSVSIWIQQLCIALAMTSEEDPILSELPQILCVVESLAGQIFPFVLHLVLLNEAGGHEKTKRIMSEAVYEWFKNDKAALIPHVRMFLRAILYLRRQPLPNEMAKADRSRWLEIDYNNAAGAAIRCSMFETALMFLEMSHSEAAKASRRSSGIKFEEPTKMLLQIYQNINEQDSFYGVQQPSSLASLTTRLEYEQAGSKSLSFRGAQFDSQIRHAKEASYEDYESMITVLNTLDLHGLSQSLLSKMTESGHAAVESMLNTARKLEQWDISVPASHSGDSSTIFQALQGISNAEDVDTAFSAINLGLSDAMKMLVTCNDATSAAPKTLAVLASLTEADEVFSSQSSAELHEVWSKFEARAEWMSIEGFDRVGSIISCRESIFGLLSKNVRLQGIIRTSQHDAKLLESQVLLASSRISRKQAALQNALTAVTYLTKLEQSCQASGVDISSAVQFESAQVLWEQGEMSTSIRMLQELQSTINPQAQSIHVGKPELLVRLGHQMSEARLEQPDEIIHHYLAPAIKELHGTSEGEEAGKVYHQFAAFCDQQLQNPDTLEDYHRMEKLREQKEAEVHDLDRMINHTASQGKERANLTIHRNKAKKWLELDDGEYQRLHNSRQAFLRQSLENYLLCLKACDTFDQDALRFSALWLENWNSDIANTAVARHISKVGSRKFATLMNQWSSRLLDSTDAFQKLLLALVVRICIEHPWHGMYQIFAASKSKGKDEIALSRSAAAGKVITSLKESKAAAAIWLTVHNTSISFHRFASEKLDESKGKPGSRIALRVIGPGLKLEQEISSHGTYKAKVPPPTMSIALRADCDYSDIAMIAKWQPEFTVASGISMPKIATAIGTDGLKYKQLFKGGNDDLRQDSIMEQVFAQVSNLLRAQRATRQRNLGIRTYKVLPLTASSGIIEFVPNTVPLHDYLMPAHNRHFPRDLKGNICRKHINDAQSKSVEQRIKAFRYVIDHFHPVLRYFFMERFEDPNEWFQNRLAYTRSTAAISILGYILGLGDRHGHNILLDEKTGEVIHIDLGIAFEQGRILPVPEVVPFRLTRDVVDGMGITKTEGVFRRCCEFTLEALRNESYSIMTILDVLRYDPLYSWSLSPLRLKKMQDAQTEAPPGDAGDDLARRGHSEPGEADRALTVVAKKLSKSLSVVATVNELIQQATDERNLALLFCGWAAYA</sequence>
<keyword evidence="16 20" id="KW-0539">Nucleus</keyword>
<evidence type="ECO:0000256" key="16">
    <source>
        <dbReference type="ARBA" id="ARBA00023242"/>
    </source>
</evidence>
<dbReference type="Gene3D" id="1.10.1070.11">
    <property type="entry name" value="Phosphatidylinositol 3-/4-kinase, catalytic domain"/>
    <property type="match status" value="1"/>
</dbReference>
<dbReference type="Pfam" id="PF02260">
    <property type="entry name" value="FATC"/>
    <property type="match status" value="1"/>
</dbReference>
<feature type="compositionally biased region" description="Basic and acidic residues" evidence="21">
    <location>
        <begin position="877"/>
        <end position="886"/>
    </location>
</feature>
<dbReference type="InterPro" id="IPR036940">
    <property type="entry name" value="PI3/4_kinase_cat_sf"/>
</dbReference>
<organism evidence="25 26">
    <name type="scientific">Heterodermia speciosa</name>
    <dbReference type="NCBI Taxonomy" id="116794"/>
    <lineage>
        <taxon>Eukaryota</taxon>
        <taxon>Fungi</taxon>
        <taxon>Dikarya</taxon>
        <taxon>Ascomycota</taxon>
        <taxon>Pezizomycotina</taxon>
        <taxon>Lecanoromycetes</taxon>
        <taxon>OSLEUM clade</taxon>
        <taxon>Lecanoromycetidae</taxon>
        <taxon>Caliciales</taxon>
        <taxon>Physciaceae</taxon>
        <taxon>Heterodermia</taxon>
    </lineage>
</organism>
<evidence type="ECO:0000256" key="15">
    <source>
        <dbReference type="ARBA" id="ARBA00022895"/>
    </source>
</evidence>
<dbReference type="GO" id="GO:0035556">
    <property type="term" value="P:intracellular signal transduction"/>
    <property type="evidence" value="ECO:0007669"/>
    <property type="project" value="UniProtKB-ARBA"/>
</dbReference>
<evidence type="ECO:0000256" key="11">
    <source>
        <dbReference type="ARBA" id="ARBA00022763"/>
    </source>
</evidence>
<dbReference type="InterPro" id="IPR003152">
    <property type="entry name" value="FATC_dom"/>
</dbReference>
<feature type="domain" description="PI3K/PI4K catalytic" evidence="22">
    <location>
        <begin position="2582"/>
        <end position="2895"/>
    </location>
</feature>
<feature type="region of interest" description="Disordered" evidence="21">
    <location>
        <begin position="2864"/>
        <end position="2888"/>
    </location>
</feature>
<dbReference type="InterPro" id="IPR014009">
    <property type="entry name" value="PIK_FAT"/>
</dbReference>
<feature type="domain" description="FATC" evidence="24">
    <location>
        <begin position="2903"/>
        <end position="2935"/>
    </location>
</feature>
<keyword evidence="26" id="KW-1185">Reference proteome</keyword>
<dbReference type="GO" id="GO:0005634">
    <property type="term" value="C:nucleus"/>
    <property type="evidence" value="ECO:0007669"/>
    <property type="project" value="UniProtKB-SubCell"/>
</dbReference>
<dbReference type="GO" id="GO:0005524">
    <property type="term" value="F:ATP binding"/>
    <property type="evidence" value="ECO:0007669"/>
    <property type="project" value="UniProtKB-KW"/>
</dbReference>
<dbReference type="SMART" id="SM00146">
    <property type="entry name" value="PI3Kc"/>
    <property type="match status" value="1"/>
</dbReference>
<evidence type="ECO:0000259" key="22">
    <source>
        <dbReference type="PROSITE" id="PS50290"/>
    </source>
</evidence>
<dbReference type="CDD" id="cd05171">
    <property type="entry name" value="PIKKc_ATM"/>
    <property type="match status" value="1"/>
</dbReference>
<evidence type="ECO:0000256" key="17">
    <source>
        <dbReference type="ARBA" id="ARBA00025079"/>
    </source>
</evidence>
<dbReference type="InterPro" id="IPR011009">
    <property type="entry name" value="Kinase-like_dom_sf"/>
</dbReference>
<evidence type="ECO:0000256" key="2">
    <source>
        <dbReference type="ARBA" id="ARBA00004574"/>
    </source>
</evidence>
<evidence type="ECO:0000256" key="14">
    <source>
        <dbReference type="ARBA" id="ARBA00022853"/>
    </source>
</evidence>
<name>A0A8H3EHT1_9LECA</name>
<evidence type="ECO:0000256" key="1">
    <source>
        <dbReference type="ARBA" id="ARBA00004123"/>
    </source>
</evidence>
<comment type="catalytic activity">
    <reaction evidence="18 20">
        <text>L-threonyl-[protein] + ATP = O-phospho-L-threonyl-[protein] + ADP + H(+)</text>
        <dbReference type="Rhea" id="RHEA:46608"/>
        <dbReference type="Rhea" id="RHEA-COMP:11060"/>
        <dbReference type="Rhea" id="RHEA-COMP:11605"/>
        <dbReference type="ChEBI" id="CHEBI:15378"/>
        <dbReference type="ChEBI" id="CHEBI:30013"/>
        <dbReference type="ChEBI" id="CHEBI:30616"/>
        <dbReference type="ChEBI" id="CHEBI:61977"/>
        <dbReference type="ChEBI" id="CHEBI:456216"/>
        <dbReference type="EC" id="2.7.11.1"/>
    </reaction>
</comment>
<dbReference type="PROSITE" id="PS50290">
    <property type="entry name" value="PI3_4_KINASE_3"/>
    <property type="match status" value="1"/>
</dbReference>
<keyword evidence="11 20" id="KW-0227">DNA damage</keyword>
<dbReference type="PANTHER" id="PTHR37079">
    <property type="entry name" value="SERINE/THREONINE-PROTEIN KINASE ATM"/>
    <property type="match status" value="1"/>
</dbReference>
<comment type="subcellular location">
    <subcellularLocation>
        <location evidence="2 20">Chromosome</location>
        <location evidence="2 20">Telomere</location>
    </subcellularLocation>
    <subcellularLocation>
        <location evidence="1 20">Nucleus</location>
    </subcellularLocation>
</comment>
<evidence type="ECO:0000256" key="20">
    <source>
        <dbReference type="RuleBase" id="RU365027"/>
    </source>
</evidence>
<keyword evidence="10 20" id="KW-0547">Nucleotide-binding</keyword>
<evidence type="ECO:0000256" key="6">
    <source>
        <dbReference type="ARBA" id="ARBA00014619"/>
    </source>
</evidence>
<proteinExistence type="inferred from homology"/>
<keyword evidence="13 20" id="KW-0067">ATP-binding</keyword>
<dbReference type="PROSITE" id="PS51190">
    <property type="entry name" value="FATC"/>
    <property type="match status" value="1"/>
</dbReference>
<evidence type="ECO:0000256" key="8">
    <source>
        <dbReference type="ARBA" id="ARBA00022527"/>
    </source>
</evidence>
<dbReference type="Pfam" id="PF00454">
    <property type="entry name" value="PI3_PI4_kinase"/>
    <property type="match status" value="1"/>
</dbReference>
<evidence type="ECO:0000313" key="25">
    <source>
        <dbReference type="EMBL" id="CAF9904262.1"/>
    </source>
</evidence>
<dbReference type="InterPro" id="IPR018936">
    <property type="entry name" value="PI3/4_kinase_CS"/>
</dbReference>
<evidence type="ECO:0000256" key="5">
    <source>
        <dbReference type="ARBA" id="ARBA00012513"/>
    </source>
</evidence>
<evidence type="ECO:0000259" key="24">
    <source>
        <dbReference type="PROSITE" id="PS51190"/>
    </source>
</evidence>
<dbReference type="OrthoDB" id="381190at2759"/>
<evidence type="ECO:0000256" key="10">
    <source>
        <dbReference type="ARBA" id="ARBA00022741"/>
    </source>
</evidence>
<evidence type="ECO:0000256" key="19">
    <source>
        <dbReference type="ARBA" id="ARBA00048679"/>
    </source>
</evidence>
<dbReference type="SUPFAM" id="SSF56112">
    <property type="entry name" value="Protein kinase-like (PK-like)"/>
    <property type="match status" value="1"/>
</dbReference>
<dbReference type="PROSITE" id="PS51189">
    <property type="entry name" value="FAT"/>
    <property type="match status" value="1"/>
</dbReference>
<feature type="domain" description="FAT" evidence="23">
    <location>
        <begin position="1872"/>
        <end position="2473"/>
    </location>
</feature>
<dbReference type="SMART" id="SM01342">
    <property type="entry name" value="TAN"/>
    <property type="match status" value="1"/>
</dbReference>
<dbReference type="EC" id="2.7.11.1" evidence="5 20"/>
<dbReference type="GO" id="GO:0006281">
    <property type="term" value="P:DNA repair"/>
    <property type="evidence" value="ECO:0007669"/>
    <property type="project" value="InterPro"/>
</dbReference>
<keyword evidence="15 20" id="KW-0779">Telomere</keyword>
<evidence type="ECO:0000256" key="4">
    <source>
        <dbReference type="ARBA" id="ARBA00011370"/>
    </source>
</evidence>
<dbReference type="Gene3D" id="3.30.1010.10">
    <property type="entry name" value="Phosphatidylinositol 3-kinase Catalytic Subunit, Chain A, domain 4"/>
    <property type="match status" value="1"/>
</dbReference>
<evidence type="ECO:0000256" key="18">
    <source>
        <dbReference type="ARBA" id="ARBA00047899"/>
    </source>
</evidence>
<evidence type="ECO:0000256" key="13">
    <source>
        <dbReference type="ARBA" id="ARBA00022840"/>
    </source>
</evidence>
<gene>
    <name evidence="25" type="primary">TEL1</name>
    <name evidence="25" type="ORF">HETSPECPRED_003483</name>
</gene>
<keyword evidence="12 20" id="KW-0418">Kinase</keyword>
<evidence type="ECO:0000256" key="3">
    <source>
        <dbReference type="ARBA" id="ARBA00010769"/>
    </source>
</evidence>
<dbReference type="PROSITE" id="PS00915">
    <property type="entry name" value="PI3_4_KINASE_1"/>
    <property type="match status" value="1"/>
</dbReference>
<evidence type="ECO:0000256" key="7">
    <source>
        <dbReference type="ARBA" id="ARBA00022454"/>
    </source>
</evidence>
<dbReference type="Proteomes" id="UP000664521">
    <property type="component" value="Unassembled WGS sequence"/>
</dbReference>
<dbReference type="InterPro" id="IPR016024">
    <property type="entry name" value="ARM-type_fold"/>
</dbReference>
<comment type="caution">
    <text evidence="25">The sequence shown here is derived from an EMBL/GenBank/DDBJ whole genome shotgun (WGS) entry which is preliminary data.</text>
</comment>
<dbReference type="InterPro" id="IPR038980">
    <property type="entry name" value="ATM_plant"/>
</dbReference>
<keyword evidence="8 20" id="KW-0723">Serine/threonine-protein kinase</keyword>
<feature type="region of interest" description="Disordered" evidence="21">
    <location>
        <begin position="846"/>
        <end position="886"/>
    </location>
</feature>
<dbReference type="GO" id="GO:0006325">
    <property type="term" value="P:chromatin organization"/>
    <property type="evidence" value="ECO:0007669"/>
    <property type="project" value="UniProtKB-KW"/>
</dbReference>
<feature type="compositionally biased region" description="Basic and acidic residues" evidence="21">
    <location>
        <begin position="2878"/>
        <end position="2888"/>
    </location>
</feature>
<dbReference type="EMBL" id="CAJPDS010000002">
    <property type="protein sequence ID" value="CAF9904262.1"/>
    <property type="molecule type" value="Genomic_DNA"/>
</dbReference>
<dbReference type="SMART" id="SM01343">
    <property type="entry name" value="FATC"/>
    <property type="match status" value="1"/>
</dbReference>
<dbReference type="FunFam" id="3.30.1010.10:FF:000019">
    <property type="entry name" value="Serine/threonine-protein kinase Tel1"/>
    <property type="match status" value="1"/>
</dbReference>
<comment type="function">
    <text evidence="17 20">Serine/threonine protein kinase which activates checkpoint signaling upon genotoxic stresses such as ionizing radiation (IR), ultraviolet light (UV), or DNA replication stalling, thereby acting as a DNA damage sensor. Recognizes the substrate consensus sequence [ST]-Q. Phosphorylates histone H2A to form H2AS128ph (gamma-H2A) at sites of DNA damage, involved in the regulation of DNA damage response mechanism. Required for the control of telomere length and genome stability.</text>
</comment>
<dbReference type="PANTHER" id="PTHR37079:SF4">
    <property type="entry name" value="SERINE_THREONINE-PROTEIN KINASE ATM"/>
    <property type="match status" value="1"/>
</dbReference>
<evidence type="ECO:0000256" key="21">
    <source>
        <dbReference type="SAM" id="MobiDB-lite"/>
    </source>
</evidence>
<keyword evidence="14 20" id="KW-0156">Chromatin regulator</keyword>
<comment type="similarity">
    <text evidence="3 20">Belongs to the PI3/PI4-kinase family. ATM subfamily.</text>
</comment>
<dbReference type="GO" id="GO:0000781">
    <property type="term" value="C:chromosome, telomeric region"/>
    <property type="evidence" value="ECO:0007669"/>
    <property type="project" value="UniProtKB-SubCell"/>
</dbReference>
<dbReference type="PROSITE" id="PS00916">
    <property type="entry name" value="PI3_4_KINASE_2"/>
    <property type="match status" value="1"/>
</dbReference>
<dbReference type="Pfam" id="PF11640">
    <property type="entry name" value="TAN"/>
    <property type="match status" value="1"/>
</dbReference>
<evidence type="ECO:0000256" key="12">
    <source>
        <dbReference type="ARBA" id="ARBA00022777"/>
    </source>
</evidence>
<dbReference type="SUPFAM" id="SSF48371">
    <property type="entry name" value="ARM repeat"/>
    <property type="match status" value="1"/>
</dbReference>
<reference evidence="25" key="1">
    <citation type="submission" date="2021-03" db="EMBL/GenBank/DDBJ databases">
        <authorList>
            <person name="Tagirdzhanova G."/>
        </authorList>
    </citation>
    <scope>NUCLEOTIDE SEQUENCE</scope>
</reference>
<dbReference type="GO" id="GO:0004674">
    <property type="term" value="F:protein serine/threonine kinase activity"/>
    <property type="evidence" value="ECO:0007669"/>
    <property type="project" value="UniProtKB-KW"/>
</dbReference>
<evidence type="ECO:0000313" key="26">
    <source>
        <dbReference type="Proteomes" id="UP000664521"/>
    </source>
</evidence>
<keyword evidence="9 20" id="KW-0808">Transferase</keyword>
<evidence type="ECO:0000256" key="9">
    <source>
        <dbReference type="ARBA" id="ARBA00022679"/>
    </source>
</evidence>
<comment type="subunit">
    <text evidence="4">Associates with DNA double-strand breaks.</text>
</comment>